<dbReference type="AlphaFoldDB" id="A0A9Q1FJA5"/>
<gene>
    <name evidence="2" type="ORF">SKAU_G00162000</name>
</gene>
<reference evidence="2" key="1">
    <citation type="journal article" date="2023" name="Science">
        <title>Genome structures resolve the early diversification of teleost fishes.</title>
        <authorList>
            <person name="Parey E."/>
            <person name="Louis A."/>
            <person name="Montfort J."/>
            <person name="Bouchez O."/>
            <person name="Roques C."/>
            <person name="Iampietro C."/>
            <person name="Lluch J."/>
            <person name="Castinel A."/>
            <person name="Donnadieu C."/>
            <person name="Desvignes T."/>
            <person name="Floi Bucao C."/>
            <person name="Jouanno E."/>
            <person name="Wen M."/>
            <person name="Mejri S."/>
            <person name="Dirks R."/>
            <person name="Jansen H."/>
            <person name="Henkel C."/>
            <person name="Chen W.J."/>
            <person name="Zahm M."/>
            <person name="Cabau C."/>
            <person name="Klopp C."/>
            <person name="Thompson A.W."/>
            <person name="Robinson-Rechavi M."/>
            <person name="Braasch I."/>
            <person name="Lecointre G."/>
            <person name="Bobe J."/>
            <person name="Postlethwait J.H."/>
            <person name="Berthelot C."/>
            <person name="Roest Crollius H."/>
            <person name="Guiguen Y."/>
        </authorList>
    </citation>
    <scope>NUCLEOTIDE SEQUENCE</scope>
    <source>
        <strain evidence="2">WJC10195</strain>
    </source>
</reference>
<proteinExistence type="predicted"/>
<dbReference type="Proteomes" id="UP001152622">
    <property type="component" value="Chromosome 5"/>
</dbReference>
<organism evidence="2 3">
    <name type="scientific">Synaphobranchus kaupii</name>
    <name type="common">Kaup's arrowtooth eel</name>
    <dbReference type="NCBI Taxonomy" id="118154"/>
    <lineage>
        <taxon>Eukaryota</taxon>
        <taxon>Metazoa</taxon>
        <taxon>Chordata</taxon>
        <taxon>Craniata</taxon>
        <taxon>Vertebrata</taxon>
        <taxon>Euteleostomi</taxon>
        <taxon>Actinopterygii</taxon>
        <taxon>Neopterygii</taxon>
        <taxon>Teleostei</taxon>
        <taxon>Anguilliformes</taxon>
        <taxon>Synaphobranchidae</taxon>
        <taxon>Synaphobranchus</taxon>
    </lineage>
</organism>
<name>A0A9Q1FJA5_SYNKA</name>
<comment type="caution">
    <text evidence="2">The sequence shown here is derived from an EMBL/GenBank/DDBJ whole genome shotgun (WGS) entry which is preliminary data.</text>
</comment>
<dbReference type="EMBL" id="JAINUF010000005">
    <property type="protein sequence ID" value="KAJ8359675.1"/>
    <property type="molecule type" value="Genomic_DNA"/>
</dbReference>
<feature type="region of interest" description="Disordered" evidence="1">
    <location>
        <begin position="204"/>
        <end position="227"/>
    </location>
</feature>
<evidence type="ECO:0000256" key="1">
    <source>
        <dbReference type="SAM" id="MobiDB-lite"/>
    </source>
</evidence>
<protein>
    <submittedName>
        <fullName evidence="2">Uncharacterized protein</fullName>
    </submittedName>
</protein>
<feature type="compositionally biased region" description="Basic and acidic residues" evidence="1">
    <location>
        <begin position="29"/>
        <end position="40"/>
    </location>
</feature>
<keyword evidence="3" id="KW-1185">Reference proteome</keyword>
<evidence type="ECO:0000313" key="2">
    <source>
        <dbReference type="EMBL" id="KAJ8359675.1"/>
    </source>
</evidence>
<sequence>MRIIDRDPWNVVAVCPLTDGSRSPPFRDSISDKGDTDSTIREQSLGTVRPLQILQPLGEDVHILRCTQSHTAPGPHHLLTVTTENGGIKEGRVRFLPRGCSLLLWREREERGAEGAVDKMEGTNRSHKPRAGKLVGFLFHSSLASPLAETAAHTAEPQPISGCHKGNLLTFLRRFIWTVHFHCVELATGTPNTRGYLDLFRRTARGGGNRPSSPRADRGTGKEIGSNGNGIVSVSTLSLGGETTGIPILDCVNNWVNKPHSHPLADLLPFFAGPSLLHTSFPPPSHNRTSV</sequence>
<evidence type="ECO:0000313" key="3">
    <source>
        <dbReference type="Proteomes" id="UP001152622"/>
    </source>
</evidence>
<accession>A0A9Q1FJA5</accession>
<feature type="region of interest" description="Disordered" evidence="1">
    <location>
        <begin position="22"/>
        <end position="44"/>
    </location>
</feature>